<dbReference type="GO" id="GO:0046872">
    <property type="term" value="F:metal ion binding"/>
    <property type="evidence" value="ECO:0007669"/>
    <property type="project" value="UniProtKB-KW"/>
</dbReference>
<evidence type="ECO:0000256" key="3">
    <source>
        <dbReference type="ARBA" id="ARBA00022801"/>
    </source>
</evidence>
<dbReference type="FunFam" id="3.20.20.140:FF:000014">
    <property type="entry name" value="5-methylthioadenosine/S-adenosylhomocysteine deaminase"/>
    <property type="match status" value="1"/>
</dbReference>
<dbReference type="InterPro" id="IPR011059">
    <property type="entry name" value="Metal-dep_hydrolase_composite"/>
</dbReference>
<accession>A0A085GJP5</accession>
<comment type="similarity">
    <text evidence="1">Belongs to the metallo-dependent hydrolases superfamily. ATZ/TRZ family.</text>
</comment>
<evidence type="ECO:0000256" key="2">
    <source>
        <dbReference type="ARBA" id="ARBA00022723"/>
    </source>
</evidence>
<dbReference type="EMBL" id="JMPI01000014">
    <property type="protein sequence ID" value="KFC83940.1"/>
    <property type="molecule type" value="Genomic_DNA"/>
</dbReference>
<keyword evidence="7" id="KW-1185">Reference proteome</keyword>
<gene>
    <name evidence="6" type="ORF">GBAG_0558</name>
</gene>
<dbReference type="GO" id="GO:0008892">
    <property type="term" value="F:guanine deaminase activity"/>
    <property type="evidence" value="ECO:0007669"/>
    <property type="project" value="UniProtKB-EC"/>
</dbReference>
<dbReference type="SUPFAM" id="SSF51338">
    <property type="entry name" value="Composite domain of metallo-dependent hydrolases"/>
    <property type="match status" value="1"/>
</dbReference>
<dbReference type="InterPro" id="IPR050287">
    <property type="entry name" value="MTA/SAH_deaminase"/>
</dbReference>
<dbReference type="EC" id="3.5.99.3" evidence="6"/>
<dbReference type="CDD" id="cd01298">
    <property type="entry name" value="ATZ_TRZ_like"/>
    <property type="match status" value="1"/>
</dbReference>
<evidence type="ECO:0000313" key="7">
    <source>
        <dbReference type="Proteomes" id="UP000028653"/>
    </source>
</evidence>
<name>A0A085GJP5_9ENTR</name>
<dbReference type="Pfam" id="PF01979">
    <property type="entry name" value="Amidohydro_1"/>
    <property type="match status" value="1"/>
</dbReference>
<keyword evidence="3 6" id="KW-0378">Hydrolase</keyword>
<dbReference type="RefSeq" id="WP_034493319.1">
    <property type="nucleotide sequence ID" value="NZ_JMPI01000014.1"/>
</dbReference>
<dbReference type="Gene3D" id="2.30.40.10">
    <property type="entry name" value="Urease, subunit C, domain 1"/>
    <property type="match status" value="1"/>
</dbReference>
<dbReference type="OrthoDB" id="9807210at2"/>
<dbReference type="SUPFAM" id="SSF51556">
    <property type="entry name" value="Metallo-dependent hydrolases"/>
    <property type="match status" value="1"/>
</dbReference>
<dbReference type="InterPro" id="IPR032466">
    <property type="entry name" value="Metal_Hydrolase"/>
</dbReference>
<protein>
    <submittedName>
        <fullName evidence="6">Guanine deaminase/hydroxydechloroatrazine ethylaminohydrolase</fullName>
        <ecNumber evidence="6">3.-.-.-</ecNumber>
        <ecNumber evidence="6">3.5.-.-</ecNumber>
        <ecNumber evidence="6">3.5.4.3</ecNumber>
        <ecNumber evidence="6">3.5.99.3</ecNumber>
    </submittedName>
</protein>
<dbReference type="Proteomes" id="UP000028653">
    <property type="component" value="Unassembled WGS sequence"/>
</dbReference>
<proteinExistence type="inferred from homology"/>
<dbReference type="PANTHER" id="PTHR43794:SF11">
    <property type="entry name" value="AMIDOHYDROLASE-RELATED DOMAIN-CONTAINING PROTEIN"/>
    <property type="match status" value="1"/>
</dbReference>
<feature type="domain" description="Amidohydrolase-related" evidence="5">
    <location>
        <begin position="57"/>
        <end position="421"/>
    </location>
</feature>
<evidence type="ECO:0000313" key="6">
    <source>
        <dbReference type="EMBL" id="KFC83940.1"/>
    </source>
</evidence>
<evidence type="ECO:0000256" key="4">
    <source>
        <dbReference type="ARBA" id="ARBA00022833"/>
    </source>
</evidence>
<keyword evidence="4" id="KW-0862">Zinc</keyword>
<evidence type="ECO:0000259" key="5">
    <source>
        <dbReference type="Pfam" id="PF01979"/>
    </source>
</evidence>
<dbReference type="NCBIfam" id="NF006055">
    <property type="entry name" value="PRK08203.1"/>
    <property type="match status" value="1"/>
</dbReference>
<sequence>MSAQRLWIKNPRAVFTANSHDAAGGVVVEGVVIRELVPAGCEPTLSCDAVFDASERVLLPGLINTHHHFYQTLTRAWAPVVNVPLFPWLKQLYPVWARLDAEALALASKVAMAELLLSGCTTTTDHHYLFPQGMEEAIDVQVDVVGELGMRAVLTRGSMSLGEDDGGLPPRHTVQQGETILRDSERLIKRYHQRGEGAWLQIALAPCSPFSVTSEIMRDSAQLAQREDVRLHTHLAETLDEENFCLQRFGLRTVDYLESVGWLNDRTWLAHGIHFDESEIQRLGRAGVGVCHCPVSNMRLASGMCPTVDLQNAGVAIGLGVDGSASNDASNIMYEARQALYLQRLRYGAQAITPQRVLGWATQGSAKLIGRSDIGEIAVGKQADLALFAQDELRFSGSHDPISALLLCGAERAEHVMIGGKWRVTDGNIVGLDVPELISRHRKAAKKLVADI</sequence>
<dbReference type="AlphaFoldDB" id="A0A085GJP5"/>
<dbReference type="Gene3D" id="3.20.20.140">
    <property type="entry name" value="Metal-dependent hydrolases"/>
    <property type="match status" value="1"/>
</dbReference>
<comment type="caution">
    <text evidence="6">The sequence shown here is derived from an EMBL/GenBank/DDBJ whole genome shotgun (WGS) entry which is preliminary data.</text>
</comment>
<dbReference type="InterPro" id="IPR006680">
    <property type="entry name" value="Amidohydro-rel"/>
</dbReference>
<dbReference type="PANTHER" id="PTHR43794">
    <property type="entry name" value="AMINOHYDROLASE SSNA-RELATED"/>
    <property type="match status" value="1"/>
</dbReference>
<dbReference type="STRING" id="1006004.GBAG_0558"/>
<reference evidence="6 7" key="1">
    <citation type="submission" date="2014-05" db="EMBL/GenBank/DDBJ databases">
        <title>ATOL: Assembling a taxonomically balanced genome-scale reconstruction of the evolutionary history of the Enterobacteriaceae.</title>
        <authorList>
            <person name="Plunkett G.III."/>
            <person name="Neeno-Eckwall E.C."/>
            <person name="Glasner J.D."/>
            <person name="Perna N.T."/>
        </authorList>
    </citation>
    <scope>NUCLEOTIDE SEQUENCE [LARGE SCALE GENOMIC DNA]</scope>
    <source>
        <strain evidence="6 7">ATCC 33320</strain>
    </source>
</reference>
<dbReference type="EC" id="3.-.-.-" evidence="6"/>
<keyword evidence="2" id="KW-0479">Metal-binding</keyword>
<dbReference type="eggNOG" id="COG0402">
    <property type="taxonomic scope" value="Bacteria"/>
</dbReference>
<organism evidence="6 7">
    <name type="scientific">Buttiauxella agrestis ATCC 33320</name>
    <dbReference type="NCBI Taxonomy" id="1006004"/>
    <lineage>
        <taxon>Bacteria</taxon>
        <taxon>Pseudomonadati</taxon>
        <taxon>Pseudomonadota</taxon>
        <taxon>Gammaproteobacteria</taxon>
        <taxon>Enterobacterales</taxon>
        <taxon>Enterobacteriaceae</taxon>
        <taxon>Buttiauxella</taxon>
    </lineage>
</organism>
<dbReference type="EC" id="3.5.-.-" evidence="6"/>
<evidence type="ECO:0000256" key="1">
    <source>
        <dbReference type="ARBA" id="ARBA00006745"/>
    </source>
</evidence>
<dbReference type="EC" id="3.5.4.3" evidence="6"/>